<feature type="region of interest" description="Disordered" evidence="1">
    <location>
        <begin position="1"/>
        <end position="61"/>
    </location>
</feature>
<proteinExistence type="predicted"/>
<feature type="transmembrane region" description="Helical" evidence="2">
    <location>
        <begin position="227"/>
        <end position="248"/>
    </location>
</feature>
<comment type="caution">
    <text evidence="3">The sequence shown here is derived from an EMBL/GenBank/DDBJ whole genome shotgun (WGS) entry which is preliminary data.</text>
</comment>
<evidence type="ECO:0000313" key="4">
    <source>
        <dbReference type="Proteomes" id="UP000249065"/>
    </source>
</evidence>
<keyword evidence="2" id="KW-0812">Transmembrane</keyword>
<keyword evidence="2" id="KW-0472">Membrane</keyword>
<name>A0A327MIM9_9PROT</name>
<dbReference type="Pfam" id="PF05940">
    <property type="entry name" value="NnrS"/>
    <property type="match status" value="1"/>
</dbReference>
<feature type="transmembrane region" description="Helical" evidence="2">
    <location>
        <begin position="168"/>
        <end position="189"/>
    </location>
</feature>
<protein>
    <submittedName>
        <fullName evidence="3">NnrS family protein</fullName>
    </submittedName>
</protein>
<feature type="transmembrane region" description="Helical" evidence="2">
    <location>
        <begin position="355"/>
        <end position="377"/>
    </location>
</feature>
<feature type="compositionally biased region" description="Basic and acidic residues" evidence="1">
    <location>
        <begin position="1"/>
        <end position="11"/>
    </location>
</feature>
<keyword evidence="4" id="KW-1185">Reference proteome</keyword>
<feature type="compositionally biased region" description="Pro residues" evidence="1">
    <location>
        <begin position="23"/>
        <end position="37"/>
    </location>
</feature>
<feature type="transmembrane region" description="Helical" evidence="2">
    <location>
        <begin position="144"/>
        <end position="162"/>
    </location>
</feature>
<feature type="transmembrane region" description="Helical" evidence="2">
    <location>
        <begin position="113"/>
        <end position="132"/>
    </location>
</feature>
<dbReference type="Proteomes" id="UP000249065">
    <property type="component" value="Unassembled WGS sequence"/>
</dbReference>
<evidence type="ECO:0000256" key="2">
    <source>
        <dbReference type="SAM" id="Phobius"/>
    </source>
</evidence>
<evidence type="ECO:0000256" key="1">
    <source>
        <dbReference type="SAM" id="MobiDB-lite"/>
    </source>
</evidence>
<keyword evidence="2" id="KW-1133">Transmembrane helix</keyword>
<feature type="transmembrane region" description="Helical" evidence="2">
    <location>
        <begin position="268"/>
        <end position="288"/>
    </location>
</feature>
<feature type="transmembrane region" description="Helical" evidence="2">
    <location>
        <begin position="323"/>
        <end position="349"/>
    </location>
</feature>
<evidence type="ECO:0000313" key="3">
    <source>
        <dbReference type="EMBL" id="RAI60028.1"/>
    </source>
</evidence>
<gene>
    <name evidence="3" type="ORF">DOO78_07270</name>
</gene>
<feature type="transmembrane region" description="Helical" evidence="2">
    <location>
        <begin position="413"/>
        <end position="434"/>
    </location>
</feature>
<feature type="transmembrane region" description="Helical" evidence="2">
    <location>
        <begin position="389"/>
        <end position="407"/>
    </location>
</feature>
<feature type="transmembrane region" description="Helical" evidence="2">
    <location>
        <begin position="74"/>
        <end position="93"/>
    </location>
</feature>
<dbReference type="AlphaFoldDB" id="A0A327MIM9"/>
<sequence>MAPAARGDRPHAPGRRALDAPAPHHPGPLPPSRPGDPPAGRRGRGSLPRRECTVSATATSPTSPALFRQGLRPFFLLCAGWAVLAMALWLMALHRGDLPDGPLPGIRWHAHEMLAGVVGAALSGFLLTAIPNWTGRPAYAGPPLMLLAALFVAARLVLLPGSPVPVGLAALIALLPLPALLATVLPAVARAGTPRLFGPPALILVFWAGDVLMLGEAAGWWEGTFERGQLLALDIALVLVGLIGGRIIPTFTRNALRAAGREVAEPSLPGLDAAGVAALVAVAVVDLMAPGGRLAGAVAGVAAGLTLLRLARWSGLRTLDQPILWVLHLAYLMVPVALAVKAASLLAGAGWAANWLHLQGIGAIALMILAVMPRATLGHTGHPLRASRAMRVAWVLLPLAAALRAFGPELLPAALSYAAAGTLWMLAFALFLGAHGPMLLRPRADGKPG</sequence>
<dbReference type="InterPro" id="IPR010266">
    <property type="entry name" value="NnrS"/>
</dbReference>
<reference evidence="4" key="1">
    <citation type="submission" date="2018-06" db="EMBL/GenBank/DDBJ databases">
        <authorList>
            <person name="Khan S.A."/>
        </authorList>
    </citation>
    <scope>NUCLEOTIDE SEQUENCE [LARGE SCALE GENOMIC DNA]</scope>
    <source>
        <strain evidence="4">DB-1506</strain>
    </source>
</reference>
<feature type="transmembrane region" description="Helical" evidence="2">
    <location>
        <begin position="201"/>
        <end position="221"/>
    </location>
</feature>
<dbReference type="EMBL" id="QLIX01000003">
    <property type="protein sequence ID" value="RAI60028.1"/>
    <property type="molecule type" value="Genomic_DNA"/>
</dbReference>
<organism evidence="3 4">
    <name type="scientific">Roseicella frigidaeris</name>
    <dbReference type="NCBI Taxonomy" id="2230885"/>
    <lineage>
        <taxon>Bacteria</taxon>
        <taxon>Pseudomonadati</taxon>
        <taxon>Pseudomonadota</taxon>
        <taxon>Alphaproteobacteria</taxon>
        <taxon>Acetobacterales</taxon>
        <taxon>Roseomonadaceae</taxon>
        <taxon>Roseicella</taxon>
    </lineage>
</organism>
<accession>A0A327MIM9</accession>
<feature type="transmembrane region" description="Helical" evidence="2">
    <location>
        <begin position="294"/>
        <end position="311"/>
    </location>
</feature>